<keyword evidence="3" id="KW-1185">Reference proteome</keyword>
<evidence type="ECO:0000313" key="2">
    <source>
        <dbReference type="EMBL" id="KAH9296926.1"/>
    </source>
</evidence>
<gene>
    <name evidence="2" type="ORF">KI387_028608</name>
</gene>
<comment type="caution">
    <text evidence="2">The sequence shown here is derived from an EMBL/GenBank/DDBJ whole genome shotgun (WGS) entry which is preliminary data.</text>
</comment>
<proteinExistence type="predicted"/>
<dbReference type="AlphaFoldDB" id="A0AA38CD48"/>
<feature type="region of interest" description="Disordered" evidence="1">
    <location>
        <begin position="18"/>
        <end position="51"/>
    </location>
</feature>
<organism evidence="2 3">
    <name type="scientific">Taxus chinensis</name>
    <name type="common">Chinese yew</name>
    <name type="synonym">Taxus wallichiana var. chinensis</name>
    <dbReference type="NCBI Taxonomy" id="29808"/>
    <lineage>
        <taxon>Eukaryota</taxon>
        <taxon>Viridiplantae</taxon>
        <taxon>Streptophyta</taxon>
        <taxon>Embryophyta</taxon>
        <taxon>Tracheophyta</taxon>
        <taxon>Spermatophyta</taxon>
        <taxon>Pinopsida</taxon>
        <taxon>Pinidae</taxon>
        <taxon>Conifers II</taxon>
        <taxon>Cupressales</taxon>
        <taxon>Taxaceae</taxon>
        <taxon>Taxus</taxon>
    </lineage>
</organism>
<reference evidence="2 3" key="1">
    <citation type="journal article" date="2021" name="Nat. Plants">
        <title>The Taxus genome provides insights into paclitaxel biosynthesis.</title>
        <authorList>
            <person name="Xiong X."/>
            <person name="Gou J."/>
            <person name="Liao Q."/>
            <person name="Li Y."/>
            <person name="Zhou Q."/>
            <person name="Bi G."/>
            <person name="Li C."/>
            <person name="Du R."/>
            <person name="Wang X."/>
            <person name="Sun T."/>
            <person name="Guo L."/>
            <person name="Liang H."/>
            <person name="Lu P."/>
            <person name="Wu Y."/>
            <person name="Zhang Z."/>
            <person name="Ro D.K."/>
            <person name="Shang Y."/>
            <person name="Huang S."/>
            <person name="Yan J."/>
        </authorList>
    </citation>
    <scope>NUCLEOTIDE SEQUENCE [LARGE SCALE GENOMIC DNA]</scope>
    <source>
        <strain evidence="2">Ta-2019</strain>
    </source>
</reference>
<name>A0AA38CD48_TAXCH</name>
<evidence type="ECO:0000256" key="1">
    <source>
        <dbReference type="SAM" id="MobiDB-lite"/>
    </source>
</evidence>
<dbReference type="EMBL" id="JAHRHJ020000010">
    <property type="protein sequence ID" value="KAH9296926.1"/>
    <property type="molecule type" value="Genomic_DNA"/>
</dbReference>
<accession>A0AA38CD48</accession>
<evidence type="ECO:0000313" key="3">
    <source>
        <dbReference type="Proteomes" id="UP000824469"/>
    </source>
</evidence>
<dbReference type="Proteomes" id="UP000824469">
    <property type="component" value="Unassembled WGS sequence"/>
</dbReference>
<feature type="non-terminal residue" evidence="2">
    <location>
        <position position="1"/>
    </location>
</feature>
<protein>
    <submittedName>
        <fullName evidence="2">Uncharacterized protein</fullName>
    </submittedName>
</protein>
<sequence>GRCFRATSFGCSPLRALRPKYRSNSTGDYSDSVAPREASSDMEPQHMDPLQ</sequence>